<dbReference type="Proteomes" id="UP000217979">
    <property type="component" value="Chromosome"/>
</dbReference>
<organism evidence="2 3">
    <name type="scientific">Cedecea neteri</name>
    <dbReference type="NCBI Taxonomy" id="158822"/>
    <lineage>
        <taxon>Bacteria</taxon>
        <taxon>Pseudomonadati</taxon>
        <taxon>Pseudomonadota</taxon>
        <taxon>Gammaproteobacteria</taxon>
        <taxon>Enterobacterales</taxon>
        <taxon>Enterobacteriaceae</taxon>
        <taxon>Cedecea</taxon>
    </lineage>
</organism>
<accession>A0A291DVY4</accession>
<dbReference type="EMBL" id="CP023525">
    <property type="protein sequence ID" value="ATF91965.1"/>
    <property type="molecule type" value="Genomic_DNA"/>
</dbReference>
<feature type="transmembrane region" description="Helical" evidence="1">
    <location>
        <begin position="59"/>
        <end position="82"/>
    </location>
</feature>
<feature type="transmembrane region" description="Helical" evidence="1">
    <location>
        <begin position="103"/>
        <end position="124"/>
    </location>
</feature>
<reference evidence="2 3" key="1">
    <citation type="submission" date="2017-09" db="EMBL/GenBank/DDBJ databases">
        <title>FDA dAtabase for Regulatory Grade micrObial Sequences (FDA-ARGOS): Supporting development and validation of Infectious Disease Dx tests.</title>
        <authorList>
            <person name="Minogue T."/>
            <person name="Wolcott M."/>
            <person name="Wasieloski L."/>
            <person name="Aguilar W."/>
            <person name="Moore D."/>
            <person name="Tallon L."/>
            <person name="Sadzewicz L."/>
            <person name="Ott S."/>
            <person name="Zhao X."/>
            <person name="Nagaraj S."/>
            <person name="Vavikolanu K."/>
            <person name="Aluvathingal J."/>
            <person name="Nadendla S."/>
            <person name="Sichtig H."/>
        </authorList>
    </citation>
    <scope>NUCLEOTIDE SEQUENCE [LARGE SCALE GENOMIC DNA]</scope>
    <source>
        <strain evidence="2 3">FDAARGOS_392</strain>
    </source>
</reference>
<feature type="transmembrane region" description="Helical" evidence="1">
    <location>
        <begin position="6"/>
        <end position="22"/>
    </location>
</feature>
<keyword evidence="1" id="KW-0472">Membrane</keyword>
<evidence type="ECO:0000256" key="1">
    <source>
        <dbReference type="SAM" id="Phobius"/>
    </source>
</evidence>
<dbReference type="NCBIfam" id="TIGR04370">
    <property type="entry name" value="glyco_rpt_poly"/>
    <property type="match status" value="1"/>
</dbReference>
<feature type="transmembrane region" description="Helical" evidence="1">
    <location>
        <begin position="144"/>
        <end position="164"/>
    </location>
</feature>
<protein>
    <submittedName>
        <fullName evidence="2">Oligosaccharide repeat unit polymerase</fullName>
    </submittedName>
</protein>
<name>A0A291DVY4_9ENTR</name>
<feature type="transmembrane region" description="Helical" evidence="1">
    <location>
        <begin position="333"/>
        <end position="353"/>
    </location>
</feature>
<feature type="transmembrane region" description="Helical" evidence="1">
    <location>
        <begin position="199"/>
        <end position="214"/>
    </location>
</feature>
<feature type="transmembrane region" description="Helical" evidence="1">
    <location>
        <begin position="27"/>
        <end position="47"/>
    </location>
</feature>
<dbReference type="AlphaFoldDB" id="A0A291DVY4"/>
<keyword evidence="1" id="KW-1133">Transmembrane helix</keyword>
<gene>
    <name evidence="2" type="ORF">CO704_07595</name>
</gene>
<evidence type="ECO:0000313" key="2">
    <source>
        <dbReference type="EMBL" id="ATF91965.1"/>
    </source>
</evidence>
<keyword evidence="1" id="KW-0812">Transmembrane</keyword>
<feature type="transmembrane region" description="Helical" evidence="1">
    <location>
        <begin position="176"/>
        <end position="193"/>
    </location>
</feature>
<sequence>MMNMISIIYFILALILYGFAYLKSKDLLNPLGIGILLWYLACSLANFDLLFDYKLQEELSLQTNVCMLLSGLCFVLPICFSYRKNALSLIGYQKIHYGKAYNFFFNLIVIASIIAFLYRFQHLIFAPALFSGASNDLKSTVPDALPGVNYIDLFTPYAAILALIEIKYSLNLSKKRFVILFCYILFSIISSLVYKVSRGEFLIFGLAYLYIYLATKRNKINFKKMLFILVFVLLFFAVGAMRLSDESRVSTQFGSGVLNSILSQIYTYIAINFQNLNALINSNSELTYVWGGLKFLLKPFFTYEYDTNQVGLSDYSVGFFNAKTFIYYFYNDLSYVGIIIYPLIIGIVVQLIYNSMCRDVKYLTLTASLMKAVVFMFFGNYFFGELVLIFPYLLIFFFLTMMKTINIRVDK</sequence>
<proteinExistence type="predicted"/>
<evidence type="ECO:0000313" key="3">
    <source>
        <dbReference type="Proteomes" id="UP000217979"/>
    </source>
</evidence>
<feature type="transmembrane region" description="Helical" evidence="1">
    <location>
        <begin position="226"/>
        <end position="244"/>
    </location>
</feature>